<dbReference type="Gene3D" id="3.40.1190.20">
    <property type="match status" value="1"/>
</dbReference>
<dbReference type="Proteomes" id="UP001281003">
    <property type="component" value="Unassembled WGS sequence"/>
</dbReference>
<gene>
    <name evidence="8" type="ORF">B0T20DRAFT_455472</name>
</gene>
<dbReference type="SUPFAM" id="SSF110581">
    <property type="entry name" value="Indigoidine synthase A-like"/>
    <property type="match status" value="1"/>
</dbReference>
<sequence>MATRQHLLSRAHHVSSALLGSRLNKCARLPGFNTTQKRLRSTDSQLASLLKVSPEVADAVATNKPVVALESTIYTHGALGDDLYLEDIVRKNGAVPAVCGILAGVPTVGLSTAEVERMVNEGAKKASRRDLAYLVGKGLTGTKIHGGTTISGTMVLSRLAGIRVFGTGGLGGVHKGGENSMDISADLTELGRTRVAVVSSGSKGFLDIPRTLEFLETHGVLVSTFADGRQGNVDFPAFWARESGIKSPSVVQNEAEAAAMIYAQEQLNIESGLLFANPIPEEYAISRKDMEHAISVAVREADEKGFTGAENTPYILRRIRELTDGRSVPANKYLVQSNVERAAKVAVELSKLIEGGSRSRSSSSQAAAFTIQSPGTPGTPKVKVDIKPEPSKVTQQQQSNTADILVAGSVALDLSCDYSGGVDAEGNKAVSPLAHVSNPSHITQSVGGVGHNVALAAHKVSEEGKVRLCSMVGDDIAGATILANLEASGLDTTCIRKLGREYPSTRTAQYVAVNDADKNLVMAMADMAIFSNHSFPTYWNSAVAATKPKWLVVDGNWAEADIQTWTEAGRKHGARVAFEPVSAAKSERLFAPPKHGGQLPLRLFPNPSVDLASPNQYELAAMHAAATRNEYFSHSWFEVIDAFGMRGSRDKFVRLTSSEITDMGLPQQNIQLLPYIPTIITKLGSKGALVTMLLKPEDPLLRDVNAAPYILARNYNDHPYVGGVYMRLFPPVEEVKDVVSVNGVGDTFLGVLVAGLAMGGRVENLVDVAQRAACLSLRSHESVSMELAGLKGELRLAVERE</sequence>
<evidence type="ECO:0000256" key="1">
    <source>
        <dbReference type="ARBA" id="ARBA00022723"/>
    </source>
</evidence>
<keyword evidence="3" id="KW-0464">Manganese</keyword>
<dbReference type="PANTHER" id="PTHR42909:SF1">
    <property type="entry name" value="CARBOHYDRATE KINASE PFKB DOMAIN-CONTAINING PROTEIN"/>
    <property type="match status" value="1"/>
</dbReference>
<dbReference type="InterPro" id="IPR007342">
    <property type="entry name" value="PsuG"/>
</dbReference>
<dbReference type="PANTHER" id="PTHR42909">
    <property type="entry name" value="ZGC:136858"/>
    <property type="match status" value="1"/>
</dbReference>
<feature type="compositionally biased region" description="Polar residues" evidence="6">
    <location>
        <begin position="365"/>
        <end position="376"/>
    </location>
</feature>
<dbReference type="GO" id="GO:0005737">
    <property type="term" value="C:cytoplasm"/>
    <property type="evidence" value="ECO:0007669"/>
    <property type="project" value="TreeGrafter"/>
</dbReference>
<feature type="domain" description="Carbohydrate kinase PfkB" evidence="7">
    <location>
        <begin position="731"/>
        <end position="782"/>
    </location>
</feature>
<evidence type="ECO:0000256" key="5">
    <source>
        <dbReference type="ARBA" id="ARBA00023295"/>
    </source>
</evidence>
<dbReference type="InterPro" id="IPR022830">
    <property type="entry name" value="Indigdn_synthA-like"/>
</dbReference>
<keyword evidence="5" id="KW-0326">Glycosidase</keyword>
<feature type="region of interest" description="Disordered" evidence="6">
    <location>
        <begin position="356"/>
        <end position="382"/>
    </location>
</feature>
<keyword evidence="1" id="KW-0479">Metal-binding</keyword>
<dbReference type="EMBL" id="JAUTDP010000010">
    <property type="protein sequence ID" value="KAK3395612.1"/>
    <property type="molecule type" value="Genomic_DNA"/>
</dbReference>
<dbReference type="InterPro" id="IPR011611">
    <property type="entry name" value="PfkB_dom"/>
</dbReference>
<dbReference type="Pfam" id="PF04227">
    <property type="entry name" value="Indigoidine_A"/>
    <property type="match status" value="1"/>
</dbReference>
<dbReference type="CDD" id="cd01941">
    <property type="entry name" value="YeiC_kinase_like"/>
    <property type="match status" value="1"/>
</dbReference>
<keyword evidence="9" id="KW-1185">Reference proteome</keyword>
<dbReference type="AlphaFoldDB" id="A0AAE0P9D4"/>
<evidence type="ECO:0000259" key="7">
    <source>
        <dbReference type="Pfam" id="PF00294"/>
    </source>
</evidence>
<protein>
    <submittedName>
        <fullName evidence="8">Indigoidine synthase A like protein-domain-containing protein</fullName>
    </submittedName>
</protein>
<keyword evidence="4" id="KW-0456">Lyase</keyword>
<accession>A0AAE0P9D4</accession>
<dbReference type="Pfam" id="PF00294">
    <property type="entry name" value="PfkB"/>
    <property type="match status" value="2"/>
</dbReference>
<dbReference type="Gene3D" id="3.40.1790.10">
    <property type="entry name" value="Indigoidine synthase domain"/>
    <property type="match status" value="1"/>
</dbReference>
<reference evidence="8" key="1">
    <citation type="journal article" date="2023" name="Mol. Phylogenet. Evol.">
        <title>Genome-scale phylogeny and comparative genomics of the fungal order Sordariales.</title>
        <authorList>
            <person name="Hensen N."/>
            <person name="Bonometti L."/>
            <person name="Westerberg I."/>
            <person name="Brannstrom I.O."/>
            <person name="Guillou S."/>
            <person name="Cros-Aarteil S."/>
            <person name="Calhoun S."/>
            <person name="Haridas S."/>
            <person name="Kuo A."/>
            <person name="Mondo S."/>
            <person name="Pangilinan J."/>
            <person name="Riley R."/>
            <person name="LaButti K."/>
            <person name="Andreopoulos B."/>
            <person name="Lipzen A."/>
            <person name="Chen C."/>
            <person name="Yan M."/>
            <person name="Daum C."/>
            <person name="Ng V."/>
            <person name="Clum A."/>
            <person name="Steindorff A."/>
            <person name="Ohm R.A."/>
            <person name="Martin F."/>
            <person name="Silar P."/>
            <person name="Natvig D.O."/>
            <person name="Lalanne C."/>
            <person name="Gautier V."/>
            <person name="Ament-Velasquez S.L."/>
            <person name="Kruys A."/>
            <person name="Hutchinson M.I."/>
            <person name="Powell A.J."/>
            <person name="Barry K."/>
            <person name="Miller A.N."/>
            <person name="Grigoriev I.V."/>
            <person name="Debuchy R."/>
            <person name="Gladieux P."/>
            <person name="Hiltunen Thoren M."/>
            <person name="Johannesson H."/>
        </authorList>
    </citation>
    <scope>NUCLEOTIDE SEQUENCE</scope>
    <source>
        <strain evidence="8">FGSC 1904</strain>
    </source>
</reference>
<keyword evidence="2" id="KW-0378">Hydrolase</keyword>
<name>A0AAE0P9D4_SORBR</name>
<dbReference type="GO" id="GO:0016798">
    <property type="term" value="F:hydrolase activity, acting on glycosyl bonds"/>
    <property type="evidence" value="ECO:0007669"/>
    <property type="project" value="UniProtKB-KW"/>
</dbReference>
<dbReference type="GO" id="GO:0046872">
    <property type="term" value="F:metal ion binding"/>
    <property type="evidence" value="ECO:0007669"/>
    <property type="project" value="UniProtKB-KW"/>
</dbReference>
<dbReference type="GO" id="GO:0004730">
    <property type="term" value="F:pseudouridylate synthase activity"/>
    <property type="evidence" value="ECO:0007669"/>
    <property type="project" value="InterPro"/>
</dbReference>
<proteinExistence type="predicted"/>
<organism evidence="8 9">
    <name type="scientific">Sordaria brevicollis</name>
    <dbReference type="NCBI Taxonomy" id="83679"/>
    <lineage>
        <taxon>Eukaryota</taxon>
        <taxon>Fungi</taxon>
        <taxon>Dikarya</taxon>
        <taxon>Ascomycota</taxon>
        <taxon>Pezizomycotina</taxon>
        <taxon>Sordariomycetes</taxon>
        <taxon>Sordariomycetidae</taxon>
        <taxon>Sordariales</taxon>
        <taxon>Sordariaceae</taxon>
        <taxon>Sordaria</taxon>
    </lineage>
</organism>
<evidence type="ECO:0000256" key="6">
    <source>
        <dbReference type="SAM" id="MobiDB-lite"/>
    </source>
</evidence>
<evidence type="ECO:0000313" key="8">
    <source>
        <dbReference type="EMBL" id="KAK3395612.1"/>
    </source>
</evidence>
<dbReference type="SUPFAM" id="SSF53613">
    <property type="entry name" value="Ribokinase-like"/>
    <property type="match status" value="1"/>
</dbReference>
<evidence type="ECO:0000313" key="9">
    <source>
        <dbReference type="Proteomes" id="UP001281003"/>
    </source>
</evidence>
<feature type="domain" description="Carbohydrate kinase PfkB" evidence="7">
    <location>
        <begin position="436"/>
        <end position="626"/>
    </location>
</feature>
<evidence type="ECO:0000256" key="4">
    <source>
        <dbReference type="ARBA" id="ARBA00023239"/>
    </source>
</evidence>
<reference evidence="8" key="2">
    <citation type="submission" date="2023-07" db="EMBL/GenBank/DDBJ databases">
        <authorList>
            <consortium name="Lawrence Berkeley National Laboratory"/>
            <person name="Haridas S."/>
            <person name="Hensen N."/>
            <person name="Bonometti L."/>
            <person name="Westerberg I."/>
            <person name="Brannstrom I.O."/>
            <person name="Guillou S."/>
            <person name="Cros-Aarteil S."/>
            <person name="Calhoun S."/>
            <person name="Kuo A."/>
            <person name="Mondo S."/>
            <person name="Pangilinan J."/>
            <person name="Riley R."/>
            <person name="LaButti K."/>
            <person name="Andreopoulos B."/>
            <person name="Lipzen A."/>
            <person name="Chen C."/>
            <person name="Yanf M."/>
            <person name="Daum C."/>
            <person name="Ng V."/>
            <person name="Clum A."/>
            <person name="Steindorff A."/>
            <person name="Ohm R."/>
            <person name="Martin F."/>
            <person name="Silar P."/>
            <person name="Natvig D."/>
            <person name="Lalanne C."/>
            <person name="Gautier V."/>
            <person name="Ament-velasquez S.L."/>
            <person name="Kruys A."/>
            <person name="Hutchinson M.I."/>
            <person name="Powell A.J."/>
            <person name="Barry K."/>
            <person name="Miller A.N."/>
            <person name="Grigoriev I.V."/>
            <person name="Debuchy R."/>
            <person name="Gladieux P."/>
            <person name="Thoren M.H."/>
            <person name="Johannesson H."/>
        </authorList>
    </citation>
    <scope>NUCLEOTIDE SEQUENCE</scope>
    <source>
        <strain evidence="8">FGSC 1904</strain>
    </source>
</reference>
<evidence type="ECO:0000256" key="3">
    <source>
        <dbReference type="ARBA" id="ARBA00023211"/>
    </source>
</evidence>
<evidence type="ECO:0000256" key="2">
    <source>
        <dbReference type="ARBA" id="ARBA00022801"/>
    </source>
</evidence>
<comment type="caution">
    <text evidence="8">The sequence shown here is derived from an EMBL/GenBank/DDBJ whole genome shotgun (WGS) entry which is preliminary data.</text>
</comment>
<dbReference type="InterPro" id="IPR029056">
    <property type="entry name" value="Ribokinase-like"/>
</dbReference>